<name>A0A512D813_9CELL</name>
<evidence type="ECO:0000259" key="2">
    <source>
        <dbReference type="Pfam" id="PF08241"/>
    </source>
</evidence>
<feature type="domain" description="Methyltransferase type 11" evidence="2">
    <location>
        <begin position="68"/>
        <end position="161"/>
    </location>
</feature>
<dbReference type="RefSeq" id="WP_246130917.1">
    <property type="nucleotide sequence ID" value="NZ_BAAARM010000001.1"/>
</dbReference>
<dbReference type="EMBL" id="BJYY01000001">
    <property type="protein sequence ID" value="GEO32420.1"/>
    <property type="molecule type" value="Genomic_DNA"/>
</dbReference>
<dbReference type="Gene3D" id="3.40.50.150">
    <property type="entry name" value="Vaccinia Virus protein VP39"/>
    <property type="match status" value="1"/>
</dbReference>
<dbReference type="Proteomes" id="UP000321181">
    <property type="component" value="Unassembled WGS sequence"/>
</dbReference>
<keyword evidence="3" id="KW-0489">Methyltransferase</keyword>
<sequence>MSQTGPSRHGDHGDDGDDHGGDPGGGGPQDRPHPVFARLYARASARMDAEGLADLRAELVRGLAGTVVEVGAGNGRMFAHYPPGVTRVQAVEPEPSLRALATAAAASAPVPVTVRPGTAERLPLPDRSADAAVLCLVLCSVADPRAAVAEVVRVLRPGGTVRFLEHAVAPTRGLRVVQRTLDATVWPLLTGGCHTSRDPVGTLTAAGVAVTDLRALRYPVTQVPTPVTHHVLGSARTPGGAP</sequence>
<dbReference type="CDD" id="cd02440">
    <property type="entry name" value="AdoMet_MTases"/>
    <property type="match status" value="1"/>
</dbReference>
<evidence type="ECO:0000313" key="3">
    <source>
        <dbReference type="EMBL" id="GEO32420.1"/>
    </source>
</evidence>
<dbReference type="InterPro" id="IPR013216">
    <property type="entry name" value="Methyltransf_11"/>
</dbReference>
<dbReference type="GO" id="GO:0008757">
    <property type="term" value="F:S-adenosylmethionine-dependent methyltransferase activity"/>
    <property type="evidence" value="ECO:0007669"/>
    <property type="project" value="InterPro"/>
</dbReference>
<accession>A0A512D813</accession>
<organism evidence="3 4">
    <name type="scientific">Cellulomonas aerilata</name>
    <dbReference type="NCBI Taxonomy" id="515326"/>
    <lineage>
        <taxon>Bacteria</taxon>
        <taxon>Bacillati</taxon>
        <taxon>Actinomycetota</taxon>
        <taxon>Actinomycetes</taxon>
        <taxon>Micrococcales</taxon>
        <taxon>Cellulomonadaceae</taxon>
        <taxon>Cellulomonas</taxon>
    </lineage>
</organism>
<keyword evidence="4" id="KW-1185">Reference proteome</keyword>
<feature type="compositionally biased region" description="Basic and acidic residues" evidence="1">
    <location>
        <begin position="8"/>
        <end position="21"/>
    </location>
</feature>
<gene>
    <name evidence="3" type="ORF">CAE01nite_01450</name>
</gene>
<evidence type="ECO:0000313" key="4">
    <source>
        <dbReference type="Proteomes" id="UP000321181"/>
    </source>
</evidence>
<dbReference type="PANTHER" id="PTHR45036">
    <property type="entry name" value="METHYLTRANSFERASE LIKE 7B"/>
    <property type="match status" value="1"/>
</dbReference>
<dbReference type="GO" id="GO:0032259">
    <property type="term" value="P:methylation"/>
    <property type="evidence" value="ECO:0007669"/>
    <property type="project" value="UniProtKB-KW"/>
</dbReference>
<dbReference type="AlphaFoldDB" id="A0A512D813"/>
<evidence type="ECO:0000256" key="1">
    <source>
        <dbReference type="SAM" id="MobiDB-lite"/>
    </source>
</evidence>
<proteinExistence type="predicted"/>
<comment type="caution">
    <text evidence="3">The sequence shown here is derived from an EMBL/GenBank/DDBJ whole genome shotgun (WGS) entry which is preliminary data.</text>
</comment>
<feature type="region of interest" description="Disordered" evidence="1">
    <location>
        <begin position="1"/>
        <end position="33"/>
    </location>
</feature>
<dbReference type="Pfam" id="PF08241">
    <property type="entry name" value="Methyltransf_11"/>
    <property type="match status" value="1"/>
</dbReference>
<protein>
    <submittedName>
        <fullName evidence="3">Methyltransferase type 11</fullName>
    </submittedName>
</protein>
<dbReference type="InterPro" id="IPR029063">
    <property type="entry name" value="SAM-dependent_MTases_sf"/>
</dbReference>
<dbReference type="SUPFAM" id="SSF53335">
    <property type="entry name" value="S-adenosyl-L-methionine-dependent methyltransferases"/>
    <property type="match status" value="1"/>
</dbReference>
<dbReference type="InterPro" id="IPR052356">
    <property type="entry name" value="Thiol_S-MT"/>
</dbReference>
<keyword evidence="3" id="KW-0808">Transferase</keyword>
<reference evidence="3 4" key="1">
    <citation type="submission" date="2019-07" db="EMBL/GenBank/DDBJ databases">
        <title>Whole genome shotgun sequence of Cellulomonas aerilata NBRC 106308.</title>
        <authorList>
            <person name="Hosoyama A."/>
            <person name="Uohara A."/>
            <person name="Ohji S."/>
            <person name="Ichikawa N."/>
        </authorList>
    </citation>
    <scope>NUCLEOTIDE SEQUENCE [LARGE SCALE GENOMIC DNA]</scope>
    <source>
        <strain evidence="3 4">NBRC 106308</strain>
    </source>
</reference>
<dbReference type="PANTHER" id="PTHR45036:SF1">
    <property type="entry name" value="METHYLTRANSFERASE LIKE 7A"/>
    <property type="match status" value="1"/>
</dbReference>